<evidence type="ECO:0000256" key="3">
    <source>
        <dbReference type="ARBA" id="ARBA00022553"/>
    </source>
</evidence>
<dbReference type="PANTHER" id="PTHR18359:SF0">
    <property type="entry name" value="U3 SMALL NUCLEOLAR RNA-ASSOCIATED PROTEIN 18 HOMOLOG"/>
    <property type="match status" value="1"/>
</dbReference>
<dbReference type="SMART" id="SM00320">
    <property type="entry name" value="WD40"/>
    <property type="match status" value="4"/>
</dbReference>
<keyword evidence="2" id="KW-0698">rRNA processing</keyword>
<comment type="caution">
    <text evidence="13">The sequence shown here is derived from an EMBL/GenBank/DDBJ whole genome shotgun (WGS) entry which is preliminary data.</text>
</comment>
<feature type="repeat" description="WD" evidence="11">
    <location>
        <begin position="203"/>
        <end position="244"/>
    </location>
</feature>
<proteinExistence type="inferred from homology"/>
<keyword evidence="5" id="KW-0677">Repeat</keyword>
<evidence type="ECO:0000256" key="12">
    <source>
        <dbReference type="SAM" id="MobiDB-lite"/>
    </source>
</evidence>
<comment type="subcellular location">
    <subcellularLocation>
        <location evidence="1">Nucleus</location>
        <location evidence="1">Nucleolus</location>
    </subcellularLocation>
</comment>
<dbReference type="GO" id="GO:0034388">
    <property type="term" value="C:Pwp2p-containing subcomplex of 90S preribosome"/>
    <property type="evidence" value="ECO:0007669"/>
    <property type="project" value="TreeGrafter"/>
</dbReference>
<dbReference type="FunFam" id="2.130.10.10:FF:000121">
    <property type="entry name" value="U3 small nucleolar RNA-associated protein 18 homolog"/>
    <property type="match status" value="1"/>
</dbReference>
<feature type="region of interest" description="Disordered" evidence="12">
    <location>
        <begin position="20"/>
        <end position="40"/>
    </location>
</feature>
<dbReference type="GO" id="GO:0032040">
    <property type="term" value="C:small-subunit processome"/>
    <property type="evidence" value="ECO:0007669"/>
    <property type="project" value="TreeGrafter"/>
</dbReference>
<reference evidence="13" key="1">
    <citation type="submission" date="2019-08" db="EMBL/GenBank/DDBJ databases">
        <title>The improved chromosome-level genome for the pearl oyster Pinctada fucata martensii using PacBio sequencing and Hi-C.</title>
        <authorList>
            <person name="Zheng Z."/>
        </authorList>
    </citation>
    <scope>NUCLEOTIDE SEQUENCE</scope>
    <source>
        <strain evidence="13">ZZ-2019</strain>
        <tissue evidence="13">Adductor muscle</tissue>
    </source>
</reference>
<evidence type="ECO:0000256" key="2">
    <source>
        <dbReference type="ARBA" id="ARBA00022552"/>
    </source>
</evidence>
<protein>
    <recommendedName>
        <fullName evidence="9">U3 small nucleolar RNA-associated protein 18 homolog</fullName>
    </recommendedName>
    <alternativeName>
        <fullName evidence="10">WD repeat-containing protein 50</fullName>
    </alternativeName>
</protein>
<name>A0AA88YIY4_PINIB</name>
<dbReference type="InterPro" id="IPR001680">
    <property type="entry name" value="WD40_rpt"/>
</dbReference>
<evidence type="ECO:0000256" key="11">
    <source>
        <dbReference type="PROSITE-ProRule" id="PRU00221"/>
    </source>
</evidence>
<dbReference type="InterPro" id="IPR015943">
    <property type="entry name" value="WD40/YVTN_repeat-like_dom_sf"/>
</dbReference>
<evidence type="ECO:0000313" key="13">
    <source>
        <dbReference type="EMBL" id="KAK3100299.1"/>
    </source>
</evidence>
<comment type="function">
    <text evidence="8">Part of the small subunit (SSU) processome, first precursor of the small eukaryotic ribosomal subunit. During the assembly of the SSU processome in the nucleolus, many ribosome biogenesis factors, an RNA chaperone and ribosomal proteins associate with the nascent pre-rRNA and work in concert to generate RNA folding, modifications, rearrangements and cleavage as well as targeted degradation of pre-ribosomal RNA by the RNA exosome. Involved in nucleolar processing of pre-18S ribosomal RNA.</text>
</comment>
<dbReference type="PROSITE" id="PS50082">
    <property type="entry name" value="WD_REPEATS_2"/>
    <property type="match status" value="1"/>
</dbReference>
<dbReference type="AlphaFoldDB" id="A0AA88YIY4"/>
<evidence type="ECO:0000256" key="6">
    <source>
        <dbReference type="ARBA" id="ARBA00023242"/>
    </source>
</evidence>
<evidence type="ECO:0000313" key="14">
    <source>
        <dbReference type="Proteomes" id="UP001186944"/>
    </source>
</evidence>
<comment type="similarity">
    <text evidence="7">Belongs to the WD repeat UTP18 family.</text>
</comment>
<dbReference type="GO" id="GO:0006364">
    <property type="term" value="P:rRNA processing"/>
    <property type="evidence" value="ECO:0007669"/>
    <property type="project" value="UniProtKB-KW"/>
</dbReference>
<dbReference type="PANTHER" id="PTHR18359">
    <property type="entry name" value="WD-REPEAT PROTEIN-RELATED"/>
    <property type="match status" value="1"/>
</dbReference>
<evidence type="ECO:0000256" key="8">
    <source>
        <dbReference type="ARBA" id="ARBA00058527"/>
    </source>
</evidence>
<evidence type="ECO:0000256" key="4">
    <source>
        <dbReference type="ARBA" id="ARBA00022574"/>
    </source>
</evidence>
<gene>
    <name evidence="13" type="ORF">FSP39_017837</name>
</gene>
<evidence type="ECO:0000256" key="9">
    <source>
        <dbReference type="ARBA" id="ARBA00074442"/>
    </source>
</evidence>
<evidence type="ECO:0000256" key="1">
    <source>
        <dbReference type="ARBA" id="ARBA00004604"/>
    </source>
</evidence>
<keyword evidence="4 11" id="KW-0853">WD repeat</keyword>
<dbReference type="Gene3D" id="2.130.10.10">
    <property type="entry name" value="YVTN repeat-like/Quinoprotein amine dehydrogenase"/>
    <property type="match status" value="1"/>
</dbReference>
<evidence type="ECO:0000256" key="7">
    <source>
        <dbReference type="ARBA" id="ARBA00025767"/>
    </source>
</evidence>
<keyword evidence="3" id="KW-0597">Phosphoprotein</keyword>
<evidence type="ECO:0000256" key="5">
    <source>
        <dbReference type="ARBA" id="ARBA00022737"/>
    </source>
</evidence>
<keyword evidence="14" id="KW-1185">Reference proteome</keyword>
<evidence type="ECO:0000256" key="10">
    <source>
        <dbReference type="ARBA" id="ARBA00075773"/>
    </source>
</evidence>
<accession>A0AA88YIY4</accession>
<keyword evidence="6" id="KW-0539">Nucleus</keyword>
<organism evidence="13 14">
    <name type="scientific">Pinctada imbricata</name>
    <name type="common">Atlantic pearl-oyster</name>
    <name type="synonym">Pinctada martensii</name>
    <dbReference type="NCBI Taxonomy" id="66713"/>
    <lineage>
        <taxon>Eukaryota</taxon>
        <taxon>Metazoa</taxon>
        <taxon>Spiralia</taxon>
        <taxon>Lophotrochozoa</taxon>
        <taxon>Mollusca</taxon>
        <taxon>Bivalvia</taxon>
        <taxon>Autobranchia</taxon>
        <taxon>Pteriomorphia</taxon>
        <taxon>Pterioida</taxon>
        <taxon>Pterioidea</taxon>
        <taxon>Pteriidae</taxon>
        <taxon>Pinctada</taxon>
    </lineage>
</organism>
<dbReference type="InterPro" id="IPR045161">
    <property type="entry name" value="Utp18"/>
</dbReference>
<dbReference type="SUPFAM" id="SSF50978">
    <property type="entry name" value="WD40 repeat-like"/>
    <property type="match status" value="1"/>
</dbReference>
<sequence>MYETHLIIFSNCRFQNMSSTPNWAKLPSERKPESDEDSDVDDLMQKTGNYIITSSSLPKGILNFKQCKDANKESTAQGKLTSVEFHPSSQVILTAGFNQTLSLFQVDGKNNPKIQSVFIENFPIHTAHFSANGEEVVMGSKHKSFYYFDMMAGKMINVPWIKGIEETNMKRFKVSPDGRFLVFLGRYGAMHLISAQSKEWIDTLRMNGNVQAVAFSRDGSKMYSHGDDGEVFVWDMNTRQCIHHFYDEGCIQGTAIAASPNNQYLACGSYSGVVNIYDTDTCMKSRSPKPLKAVMNLTTTCSDAIFNSTTEILAISSDYAERAVKLVHMPTMTVFSNFPDKVDENLRIPKCMDFSLNSGYFSIATHKGHALLYRSV</sequence>
<dbReference type="EMBL" id="VSWD01000006">
    <property type="protein sequence ID" value="KAK3100299.1"/>
    <property type="molecule type" value="Genomic_DNA"/>
</dbReference>
<dbReference type="Proteomes" id="UP001186944">
    <property type="component" value="Unassembled WGS sequence"/>
</dbReference>
<dbReference type="Pfam" id="PF00400">
    <property type="entry name" value="WD40"/>
    <property type="match status" value="2"/>
</dbReference>
<dbReference type="InterPro" id="IPR036322">
    <property type="entry name" value="WD40_repeat_dom_sf"/>
</dbReference>